<dbReference type="InterPro" id="IPR036388">
    <property type="entry name" value="WH-like_DNA-bd_sf"/>
</dbReference>
<name>A0A0H3FT00_KLEAK</name>
<dbReference type="PANTHER" id="PTHR30537:SF5">
    <property type="entry name" value="HTH-TYPE TRANSCRIPTIONAL ACTIVATOR TTDR-RELATED"/>
    <property type="match status" value="1"/>
</dbReference>
<dbReference type="HOGENOM" id="CLU_039613_16_2_6"/>
<dbReference type="CDD" id="cd08422">
    <property type="entry name" value="PBP2_CrgA_like"/>
    <property type="match status" value="1"/>
</dbReference>
<reference evidence="6 7" key="1">
    <citation type="journal article" date="2012" name="J. Bacteriol.">
        <title>Complete genome sequence of Enterobacter aerogenes KCTC 2190.</title>
        <authorList>
            <person name="Shin S.H."/>
            <person name="Kim S."/>
            <person name="Kim J.Y."/>
            <person name="Lee S."/>
            <person name="Um Y."/>
            <person name="Oh M.K."/>
            <person name="Kim Y.R."/>
            <person name="Lee J."/>
            <person name="Yang K.S."/>
        </authorList>
    </citation>
    <scope>NUCLEOTIDE SEQUENCE [LARGE SCALE GENOMIC DNA]</scope>
    <source>
        <strain evidence="6 7">KCTC 2190</strain>
    </source>
</reference>
<dbReference type="RefSeq" id="WP_015366508.1">
    <property type="nucleotide sequence ID" value="NC_015663.1"/>
</dbReference>
<dbReference type="SUPFAM" id="SSF46785">
    <property type="entry name" value="Winged helix' DNA-binding domain"/>
    <property type="match status" value="1"/>
</dbReference>
<comment type="similarity">
    <text evidence="1">Belongs to the LysR transcriptional regulatory family.</text>
</comment>
<dbReference type="AlphaFoldDB" id="A0A0H3FT00"/>
<dbReference type="PROSITE" id="PS50931">
    <property type="entry name" value="HTH_LYSR"/>
    <property type="match status" value="1"/>
</dbReference>
<dbReference type="InterPro" id="IPR000847">
    <property type="entry name" value="LysR_HTH_N"/>
</dbReference>
<dbReference type="FunFam" id="1.10.10.10:FF:000001">
    <property type="entry name" value="LysR family transcriptional regulator"/>
    <property type="match status" value="1"/>
</dbReference>
<dbReference type="KEGG" id="eae:EAE_19655"/>
<evidence type="ECO:0000313" key="7">
    <source>
        <dbReference type="Proteomes" id="UP000008881"/>
    </source>
</evidence>
<keyword evidence="3" id="KW-0238">DNA-binding</keyword>
<dbReference type="GeneID" id="93312116"/>
<protein>
    <submittedName>
        <fullName evidence="6">LysR family transcriptional regulator</fullName>
    </submittedName>
</protein>
<dbReference type="eggNOG" id="COG0583">
    <property type="taxonomic scope" value="Bacteria"/>
</dbReference>
<evidence type="ECO:0000256" key="3">
    <source>
        <dbReference type="ARBA" id="ARBA00023125"/>
    </source>
</evidence>
<dbReference type="PATRIC" id="fig|1028307.3.peg.3925"/>
<proteinExistence type="inferred from homology"/>
<dbReference type="GO" id="GO:0043565">
    <property type="term" value="F:sequence-specific DNA binding"/>
    <property type="evidence" value="ECO:0007669"/>
    <property type="project" value="TreeGrafter"/>
</dbReference>
<dbReference type="EMBL" id="CP002824">
    <property type="protein sequence ID" value="AEG98838.1"/>
    <property type="molecule type" value="Genomic_DNA"/>
</dbReference>
<evidence type="ECO:0000256" key="4">
    <source>
        <dbReference type="ARBA" id="ARBA00023163"/>
    </source>
</evidence>
<gene>
    <name evidence="6" type="ordered locus">EAE_19655</name>
</gene>
<dbReference type="Gene3D" id="1.10.10.10">
    <property type="entry name" value="Winged helix-like DNA-binding domain superfamily/Winged helix DNA-binding domain"/>
    <property type="match status" value="1"/>
</dbReference>
<evidence type="ECO:0000256" key="2">
    <source>
        <dbReference type="ARBA" id="ARBA00023015"/>
    </source>
</evidence>
<evidence type="ECO:0000313" key="6">
    <source>
        <dbReference type="EMBL" id="AEG98838.1"/>
    </source>
</evidence>
<dbReference type="PANTHER" id="PTHR30537">
    <property type="entry name" value="HTH-TYPE TRANSCRIPTIONAL REGULATOR"/>
    <property type="match status" value="1"/>
</dbReference>
<keyword evidence="4" id="KW-0804">Transcription</keyword>
<organism evidence="6 7">
    <name type="scientific">Klebsiella aerogenes (strain ATCC 13048 / DSM 30053 / CCUG 1429 / JCM 1235 / KCTC 2190 / NBRC 13534 / NCIMB 10102 / NCTC 10006 / CDC 819-56)</name>
    <name type="common">Enterobacter aerogenes</name>
    <dbReference type="NCBI Taxonomy" id="1028307"/>
    <lineage>
        <taxon>Bacteria</taxon>
        <taxon>Pseudomonadati</taxon>
        <taxon>Pseudomonadota</taxon>
        <taxon>Gammaproteobacteria</taxon>
        <taxon>Enterobacterales</taxon>
        <taxon>Enterobacteriaceae</taxon>
        <taxon>Klebsiella/Raoultella group</taxon>
        <taxon>Klebsiella</taxon>
    </lineage>
</organism>
<dbReference type="Proteomes" id="UP000008881">
    <property type="component" value="Chromosome"/>
</dbReference>
<evidence type="ECO:0000259" key="5">
    <source>
        <dbReference type="PROSITE" id="PS50931"/>
    </source>
</evidence>
<dbReference type="InterPro" id="IPR036390">
    <property type="entry name" value="WH_DNA-bd_sf"/>
</dbReference>
<evidence type="ECO:0000256" key="1">
    <source>
        <dbReference type="ARBA" id="ARBA00009437"/>
    </source>
</evidence>
<accession>A0A0H3FT00</accession>
<dbReference type="SUPFAM" id="SSF53850">
    <property type="entry name" value="Periplasmic binding protein-like II"/>
    <property type="match status" value="1"/>
</dbReference>
<dbReference type="Pfam" id="PF00126">
    <property type="entry name" value="HTH_1"/>
    <property type="match status" value="1"/>
</dbReference>
<dbReference type="InterPro" id="IPR005119">
    <property type="entry name" value="LysR_subst-bd"/>
</dbReference>
<dbReference type="GO" id="GO:0003700">
    <property type="term" value="F:DNA-binding transcription factor activity"/>
    <property type="evidence" value="ECO:0007669"/>
    <property type="project" value="InterPro"/>
</dbReference>
<dbReference type="InterPro" id="IPR058163">
    <property type="entry name" value="LysR-type_TF_proteobact-type"/>
</dbReference>
<dbReference type="OrthoDB" id="6565067at2"/>
<sequence length="300" mass="32796">MSKLDLNALRVFVNVVENGSFSGAARALRMPSSNVSRQISQLEEKLQLRLIQRSTRHMHLTDAGQAFFNSMRPLLDQLAATEAALTQQQADPEGLLRLCLPNEIGPTLFGPMLAQFAMRYPKIEVSCVVSLAGADALKEDIDIAVAIVRGKMEDASYIAMPLATFPCCVVAAPSLLEKCGQPVRCEQLASLPCITTVSALKGQAWQFITARNAFKKVNVQAHFRVNSGEIALHAAVAGVGFAILAEQACRPFIASGQLKVVELELPPAPLHLVALYRERHFLPARSRVWLDFMQQHLAAN</sequence>
<dbReference type="Pfam" id="PF03466">
    <property type="entry name" value="LysR_substrate"/>
    <property type="match status" value="1"/>
</dbReference>
<keyword evidence="2" id="KW-0805">Transcription regulation</keyword>
<dbReference type="GO" id="GO:0006351">
    <property type="term" value="P:DNA-templated transcription"/>
    <property type="evidence" value="ECO:0007669"/>
    <property type="project" value="TreeGrafter"/>
</dbReference>
<feature type="domain" description="HTH lysR-type" evidence="5">
    <location>
        <begin position="4"/>
        <end position="61"/>
    </location>
</feature>
<keyword evidence="7" id="KW-1185">Reference proteome</keyword>
<dbReference type="Gene3D" id="3.40.190.290">
    <property type="match status" value="1"/>
</dbReference>